<dbReference type="InterPro" id="IPR045864">
    <property type="entry name" value="aa-tRNA-synth_II/BPL/LPL"/>
</dbReference>
<sequence length="591" mass="66332">MKCSLDEFVELCMGFCDGSLTMDEDLEVHRMITVDAEGVPSGLVEDTSSTTGLKKLEQDIAQDVNNFLSPKRSYKGSNWSNESLASATSVGNVDYLEANERDTELSDTSDISHQMELLASDSGAGEGLCDDDTTDSPLKKAGDSNWQMKPPNVMVYCGKKDSQRKFDNVKAILEQCLNPECYVIYHLQHDMVHNVPWDDNTALLIVSGHHLSDNVDQAFFGPSVCYYCLMNFDDIFQVLLDKDPTDVAITPQMFDQLKSSNKDRFDILFNILTVLGMDCEKNKLPSLTPCFLLYRNETIKTNFINSIEQRLKNGILKSSSVSLQFVLDGQMEVAAPSPNLLPVLFKTDDHALHYISEEKYWSNLTSQVYGNTVLYVDVIPTTMPLFDGLQYSVPDDVGLVAIAGRQTSGKGNYRYKLIGIIVKLNNIDLRLKWPNDIYYSNKIKLGGVIVKSTIIDHVLHAVIGCGFNVSNNNPTICINDLIHLYNSEHRTALPPCSTDQLIARTVSHIEQLIDQFQKNGRNSFCQMYYKKWLHSNCKVKLEGEGGIEVTIIGVDEYGYLDVVTEKGQRLTVQPDGNSFDMMRNLITFKIN</sequence>
<evidence type="ECO:0000313" key="3">
    <source>
        <dbReference type="Proteomes" id="UP001217089"/>
    </source>
</evidence>
<evidence type="ECO:0000259" key="1">
    <source>
        <dbReference type="PROSITE" id="PS51733"/>
    </source>
</evidence>
<keyword evidence="3" id="KW-1185">Reference proteome</keyword>
<dbReference type="EMBL" id="JARBDR010000246">
    <property type="protein sequence ID" value="KAJ8317519.1"/>
    <property type="molecule type" value="Genomic_DNA"/>
</dbReference>
<accession>A0ABQ9FJP9</accession>
<dbReference type="SUPFAM" id="SSF55681">
    <property type="entry name" value="Class II aaRS and biotin synthetases"/>
    <property type="match status" value="1"/>
</dbReference>
<dbReference type="Pfam" id="PF03099">
    <property type="entry name" value="BPL_LplA_LipB"/>
    <property type="match status" value="1"/>
</dbReference>
<organism evidence="2 3">
    <name type="scientific">Tegillarca granosa</name>
    <name type="common">Malaysian cockle</name>
    <name type="synonym">Anadara granosa</name>
    <dbReference type="NCBI Taxonomy" id="220873"/>
    <lineage>
        <taxon>Eukaryota</taxon>
        <taxon>Metazoa</taxon>
        <taxon>Spiralia</taxon>
        <taxon>Lophotrochozoa</taxon>
        <taxon>Mollusca</taxon>
        <taxon>Bivalvia</taxon>
        <taxon>Autobranchia</taxon>
        <taxon>Pteriomorphia</taxon>
        <taxon>Arcoida</taxon>
        <taxon>Arcoidea</taxon>
        <taxon>Arcidae</taxon>
        <taxon>Tegillarca</taxon>
    </lineage>
</organism>
<dbReference type="Proteomes" id="UP001217089">
    <property type="component" value="Unassembled WGS sequence"/>
</dbReference>
<reference evidence="2 3" key="1">
    <citation type="submission" date="2022-12" db="EMBL/GenBank/DDBJ databases">
        <title>Chromosome-level genome of Tegillarca granosa.</title>
        <authorList>
            <person name="Kim J."/>
        </authorList>
    </citation>
    <scope>NUCLEOTIDE SEQUENCE [LARGE SCALE GENOMIC DNA]</scope>
    <source>
        <strain evidence="2">Teg-2019</strain>
        <tissue evidence="2">Adductor muscle</tissue>
    </source>
</reference>
<dbReference type="PROSITE" id="PS51733">
    <property type="entry name" value="BPL_LPL_CATALYTIC"/>
    <property type="match status" value="1"/>
</dbReference>
<dbReference type="Pfam" id="PF02237">
    <property type="entry name" value="BPL_C"/>
    <property type="match status" value="1"/>
</dbReference>
<dbReference type="PANTHER" id="PTHR12835">
    <property type="entry name" value="BIOTIN PROTEIN LIGASE"/>
    <property type="match status" value="1"/>
</dbReference>
<name>A0ABQ9FJP9_TEGGR</name>
<feature type="domain" description="BPL/LPL catalytic" evidence="1">
    <location>
        <begin position="317"/>
        <end position="517"/>
    </location>
</feature>
<dbReference type="InterPro" id="IPR004143">
    <property type="entry name" value="BPL_LPL_catalytic"/>
</dbReference>
<evidence type="ECO:0000313" key="2">
    <source>
        <dbReference type="EMBL" id="KAJ8317519.1"/>
    </source>
</evidence>
<gene>
    <name evidence="2" type="ORF">KUTeg_005423</name>
</gene>
<dbReference type="Gene3D" id="3.30.930.10">
    <property type="entry name" value="Bira Bifunctional Protein, Domain 2"/>
    <property type="match status" value="1"/>
</dbReference>
<dbReference type="InterPro" id="IPR003142">
    <property type="entry name" value="BPL_C"/>
</dbReference>
<protein>
    <recommendedName>
        <fullName evidence="1">BPL/LPL catalytic domain-containing protein</fullName>
    </recommendedName>
</protein>
<comment type="caution">
    <text evidence="2">The sequence shown here is derived from an EMBL/GenBank/DDBJ whole genome shotgun (WGS) entry which is preliminary data.</text>
</comment>
<proteinExistence type="predicted"/>
<dbReference type="PANTHER" id="PTHR12835:SF5">
    <property type="entry name" value="BIOTIN--PROTEIN LIGASE"/>
    <property type="match status" value="1"/>
</dbReference>